<name>A0A3P7KGX2_STRVU</name>
<dbReference type="Proteomes" id="UP000270094">
    <property type="component" value="Unassembled WGS sequence"/>
</dbReference>
<feature type="compositionally biased region" description="Polar residues" evidence="1">
    <location>
        <begin position="48"/>
        <end position="76"/>
    </location>
</feature>
<proteinExistence type="predicted"/>
<evidence type="ECO:0000313" key="3">
    <source>
        <dbReference type="Proteomes" id="UP000270094"/>
    </source>
</evidence>
<reference evidence="2 3" key="1">
    <citation type="submission" date="2018-11" db="EMBL/GenBank/DDBJ databases">
        <authorList>
            <consortium name="Pathogen Informatics"/>
        </authorList>
    </citation>
    <scope>NUCLEOTIDE SEQUENCE [LARGE SCALE GENOMIC DNA]</scope>
</reference>
<dbReference type="EMBL" id="UYYB01015527">
    <property type="protein sequence ID" value="VDM70305.1"/>
    <property type="molecule type" value="Genomic_DNA"/>
</dbReference>
<accession>A0A3P7KGX2</accession>
<feature type="compositionally biased region" description="Low complexity" evidence="1">
    <location>
        <begin position="26"/>
        <end position="47"/>
    </location>
</feature>
<evidence type="ECO:0000256" key="1">
    <source>
        <dbReference type="SAM" id="MobiDB-lite"/>
    </source>
</evidence>
<gene>
    <name evidence="2" type="ORF">SVUK_LOCUS5303</name>
</gene>
<organism evidence="2 3">
    <name type="scientific">Strongylus vulgaris</name>
    <name type="common">Blood worm</name>
    <dbReference type="NCBI Taxonomy" id="40348"/>
    <lineage>
        <taxon>Eukaryota</taxon>
        <taxon>Metazoa</taxon>
        <taxon>Ecdysozoa</taxon>
        <taxon>Nematoda</taxon>
        <taxon>Chromadorea</taxon>
        <taxon>Rhabditida</taxon>
        <taxon>Rhabditina</taxon>
        <taxon>Rhabditomorpha</taxon>
        <taxon>Strongyloidea</taxon>
        <taxon>Strongylidae</taxon>
        <taxon>Strongylus</taxon>
    </lineage>
</organism>
<keyword evidence="3" id="KW-1185">Reference proteome</keyword>
<dbReference type="AlphaFoldDB" id="A0A3P7KGX2"/>
<feature type="region of interest" description="Disordered" evidence="1">
    <location>
        <begin position="26"/>
        <end position="76"/>
    </location>
</feature>
<sequence>MSCPPYRQPLRSRLRNRLIPRLDFSLVDDSPDSLSSPATTTDSTASSMSPRYSKQTTQSKNSRMISGMASSAEESS</sequence>
<protein>
    <submittedName>
        <fullName evidence="2">Uncharacterized protein</fullName>
    </submittedName>
</protein>
<evidence type="ECO:0000313" key="2">
    <source>
        <dbReference type="EMBL" id="VDM70305.1"/>
    </source>
</evidence>